<keyword evidence="3" id="KW-1185">Reference proteome</keyword>
<evidence type="ECO:0000313" key="3">
    <source>
        <dbReference type="Proteomes" id="UP000467841"/>
    </source>
</evidence>
<sequence>MLNYGLTIASKGQEPLLEKLDEILTDYSRFTTEEQKEEKADDVNNVIDFTAAKETSPEELKGERKEMVEKQCTAYWTTLAPNVEDYSGAAAKMIARGSGQLIKGILWCGDITTDRLMWGNDFLKQKLSKGDKEIEVSPRTLRLLKRVKRMTIRTEEVAIAVLSGLIEVSGFFSSLVANTTAGKILFRLLPGEMVLATMDGINKVGDAVEISGRNVMKTSSTVTTEIVDHKYGAKSAEATNEGLGAAGHAVGTAWTVAKVTQVASATGALKPSALPKTAIKVAFKEMVMGKKSSK</sequence>
<dbReference type="GO" id="GO:0005886">
    <property type="term" value="C:plasma membrane"/>
    <property type="evidence" value="ECO:0007669"/>
    <property type="project" value="TreeGrafter"/>
</dbReference>
<dbReference type="Pfam" id="PF06911">
    <property type="entry name" value="Senescence"/>
    <property type="match status" value="1"/>
</dbReference>
<name>A0A6D2J483_9BRAS</name>
<organism evidence="2 3">
    <name type="scientific">Microthlaspi erraticum</name>
    <dbReference type="NCBI Taxonomy" id="1685480"/>
    <lineage>
        <taxon>Eukaryota</taxon>
        <taxon>Viridiplantae</taxon>
        <taxon>Streptophyta</taxon>
        <taxon>Embryophyta</taxon>
        <taxon>Tracheophyta</taxon>
        <taxon>Spermatophyta</taxon>
        <taxon>Magnoliopsida</taxon>
        <taxon>eudicotyledons</taxon>
        <taxon>Gunneridae</taxon>
        <taxon>Pentapetalae</taxon>
        <taxon>rosids</taxon>
        <taxon>malvids</taxon>
        <taxon>Brassicales</taxon>
        <taxon>Brassicaceae</taxon>
        <taxon>Coluteocarpeae</taxon>
        <taxon>Microthlaspi</taxon>
    </lineage>
</organism>
<gene>
    <name evidence="2" type="ORF">MERR_LOCUS22963</name>
</gene>
<protein>
    <recommendedName>
        <fullName evidence="1">Senescence domain-containing protein</fullName>
    </recommendedName>
</protein>
<dbReference type="Proteomes" id="UP000467841">
    <property type="component" value="Unassembled WGS sequence"/>
</dbReference>
<dbReference type="InterPro" id="IPR009686">
    <property type="entry name" value="Senescence/spartin_C"/>
</dbReference>
<evidence type="ECO:0000259" key="1">
    <source>
        <dbReference type="Pfam" id="PF06911"/>
    </source>
</evidence>
<reference evidence="2" key="1">
    <citation type="submission" date="2020-01" db="EMBL/GenBank/DDBJ databases">
        <authorList>
            <person name="Mishra B."/>
        </authorList>
    </citation>
    <scope>NUCLEOTIDE SEQUENCE [LARGE SCALE GENOMIC DNA]</scope>
</reference>
<comment type="caution">
    <text evidence="2">The sequence shown here is derived from an EMBL/GenBank/DDBJ whole genome shotgun (WGS) entry which is preliminary data.</text>
</comment>
<dbReference type="EMBL" id="CACVBM020001162">
    <property type="protein sequence ID" value="CAA7035728.1"/>
    <property type="molecule type" value="Genomic_DNA"/>
</dbReference>
<evidence type="ECO:0000313" key="2">
    <source>
        <dbReference type="EMBL" id="CAA7035728.1"/>
    </source>
</evidence>
<dbReference type="AlphaFoldDB" id="A0A6D2J483"/>
<dbReference type="InterPro" id="IPR045036">
    <property type="entry name" value="Spartin-like"/>
</dbReference>
<feature type="domain" description="Senescence" evidence="1">
    <location>
        <begin position="92"/>
        <end position="268"/>
    </location>
</feature>
<dbReference type="OrthoDB" id="20821at2759"/>
<accession>A0A6D2J483</accession>
<proteinExistence type="predicted"/>
<dbReference type="PANTHER" id="PTHR21068">
    <property type="entry name" value="SPARTIN"/>
    <property type="match status" value="1"/>
</dbReference>
<dbReference type="PANTHER" id="PTHR21068:SF29">
    <property type="entry name" value="SENESCENCE DOMAIN-CONTAINING PROTEIN"/>
    <property type="match status" value="1"/>
</dbReference>